<dbReference type="CDD" id="cd22363">
    <property type="entry name" value="tRNA-intron_lyase_C"/>
    <property type="match status" value="1"/>
</dbReference>
<dbReference type="VEuPathDB" id="CryptoDB:Cvel_25095"/>
<dbReference type="EC" id="4.6.1.16" evidence="2"/>
<protein>
    <recommendedName>
        <fullName evidence="2">tRNA-intron lyase</fullName>
        <ecNumber evidence="2">4.6.1.16</ecNumber>
    </recommendedName>
</protein>
<evidence type="ECO:0000256" key="2">
    <source>
        <dbReference type="ARBA" id="ARBA00012573"/>
    </source>
</evidence>
<feature type="compositionally biased region" description="Polar residues" evidence="4">
    <location>
        <begin position="162"/>
        <end position="172"/>
    </location>
</feature>
<dbReference type="Gene3D" id="3.40.1350.10">
    <property type="match status" value="1"/>
</dbReference>
<evidence type="ECO:0000313" key="6">
    <source>
        <dbReference type="EMBL" id="CEM40065.1"/>
    </source>
</evidence>
<feature type="region of interest" description="Disordered" evidence="4">
    <location>
        <begin position="150"/>
        <end position="232"/>
    </location>
</feature>
<dbReference type="EMBL" id="CDMZ01001981">
    <property type="protein sequence ID" value="CEM40065.1"/>
    <property type="molecule type" value="Genomic_DNA"/>
</dbReference>
<dbReference type="InterPro" id="IPR011856">
    <property type="entry name" value="tRNA_endonuc-like_dom_sf"/>
</dbReference>
<dbReference type="GO" id="GO:0005634">
    <property type="term" value="C:nucleus"/>
    <property type="evidence" value="ECO:0007669"/>
    <property type="project" value="UniProtKB-ARBA"/>
</dbReference>
<evidence type="ECO:0000259" key="5">
    <source>
        <dbReference type="Pfam" id="PF01974"/>
    </source>
</evidence>
<feature type="domain" description="tRNA intron endonuclease catalytic" evidence="5">
    <location>
        <begin position="83"/>
        <end position="152"/>
    </location>
</feature>
<dbReference type="GO" id="GO:0003676">
    <property type="term" value="F:nucleic acid binding"/>
    <property type="evidence" value="ECO:0007669"/>
    <property type="project" value="InterPro"/>
</dbReference>
<dbReference type="GO" id="GO:0006388">
    <property type="term" value="P:tRNA splicing, via endonucleolytic cleavage and ligation"/>
    <property type="evidence" value="ECO:0007669"/>
    <property type="project" value="InterPro"/>
</dbReference>
<dbReference type="AlphaFoldDB" id="A0A0G4H8H4"/>
<comment type="catalytic activity">
    <reaction evidence="3">
        <text>pretRNA = a 3'-half-tRNA molecule with a 5'-OH end + a 5'-half-tRNA molecule with a 2',3'-cyclic phosphate end + an intron with a 2',3'-cyclic phosphate and a 5'-hydroxyl terminus.</text>
        <dbReference type="EC" id="4.6.1.16"/>
    </reaction>
</comment>
<organism evidence="6">
    <name type="scientific">Chromera velia CCMP2878</name>
    <dbReference type="NCBI Taxonomy" id="1169474"/>
    <lineage>
        <taxon>Eukaryota</taxon>
        <taxon>Sar</taxon>
        <taxon>Alveolata</taxon>
        <taxon>Colpodellida</taxon>
        <taxon>Chromeraceae</taxon>
        <taxon>Chromera</taxon>
    </lineage>
</organism>
<evidence type="ECO:0000256" key="3">
    <source>
        <dbReference type="ARBA" id="ARBA00034031"/>
    </source>
</evidence>
<name>A0A0G4H8H4_9ALVE</name>
<sequence length="243" mass="25854">MEAAVTAVKRDGGSHHVIVPIEAAYALLRDEPGSLKLRDASKASDSPPLRAEDLLERAKIRKCTAGEGGDEREDASLFLSRAAVLENAASLGWSIGSGLKFGCDFSLYAINAQESHASHCVKQMTQSFTARDLVGAVRLLSDTKKSLVLSIPSPKKREEDSGAQSPLPSSAPQRLVFSGQDVPQAGREGEDVDMVEGGDSLVLTDFGGGGKEESASGFQQGEEGEGTSPYNFLSFRRWQPALT</sequence>
<dbReference type="SUPFAM" id="SSF53032">
    <property type="entry name" value="tRNA-intron endonuclease catalytic domain-like"/>
    <property type="match status" value="1"/>
</dbReference>
<proteinExistence type="inferred from homology"/>
<evidence type="ECO:0000256" key="1">
    <source>
        <dbReference type="ARBA" id="ARBA00008078"/>
    </source>
</evidence>
<dbReference type="Pfam" id="PF01974">
    <property type="entry name" value="tRNA_int_endo"/>
    <property type="match status" value="1"/>
</dbReference>
<accession>A0A0G4H8H4</accession>
<evidence type="ECO:0000256" key="4">
    <source>
        <dbReference type="SAM" id="MobiDB-lite"/>
    </source>
</evidence>
<dbReference type="InterPro" id="IPR006677">
    <property type="entry name" value="tRNA_intron_Endonuc_cat-like"/>
</dbReference>
<reference evidence="6" key="1">
    <citation type="submission" date="2014-11" db="EMBL/GenBank/DDBJ databases">
        <authorList>
            <person name="Otto D Thomas"/>
            <person name="Naeem Raeece"/>
        </authorList>
    </citation>
    <scope>NUCLEOTIDE SEQUENCE</scope>
</reference>
<dbReference type="GO" id="GO:0000213">
    <property type="term" value="F:tRNA-intron lyase activity"/>
    <property type="evidence" value="ECO:0007669"/>
    <property type="project" value="UniProtKB-EC"/>
</dbReference>
<dbReference type="InterPro" id="IPR036167">
    <property type="entry name" value="tRNA_intron_Endo_cat-like_sf"/>
</dbReference>
<gene>
    <name evidence="6" type="ORF">Cvel_25095</name>
</gene>
<comment type="similarity">
    <text evidence="1">Belongs to the tRNA-intron endonuclease family.</text>
</comment>